<dbReference type="InterPro" id="IPR036397">
    <property type="entry name" value="RNaseH_sf"/>
</dbReference>
<evidence type="ECO:0000256" key="1">
    <source>
        <dbReference type="ARBA" id="ARBA00000077"/>
    </source>
</evidence>
<comment type="catalytic activity">
    <reaction evidence="1 12 13">
        <text>Endonucleolytic cleavage to 5'-phosphomonoester.</text>
        <dbReference type="EC" id="3.1.26.4"/>
    </reaction>
</comment>
<dbReference type="GO" id="GO:0004523">
    <property type="term" value="F:RNA-DNA hybrid ribonuclease activity"/>
    <property type="evidence" value="ECO:0007669"/>
    <property type="project" value="UniProtKB-UniRule"/>
</dbReference>
<evidence type="ECO:0000256" key="3">
    <source>
        <dbReference type="ARBA" id="ARBA00004065"/>
    </source>
</evidence>
<evidence type="ECO:0000256" key="5">
    <source>
        <dbReference type="ARBA" id="ARBA00007383"/>
    </source>
</evidence>
<dbReference type="EC" id="3.1.26.4" evidence="13"/>
<dbReference type="AlphaFoldDB" id="A0A2N6VNH4"/>
<dbReference type="PANTHER" id="PTHR10954">
    <property type="entry name" value="RIBONUCLEASE H2 SUBUNIT A"/>
    <property type="match status" value="1"/>
</dbReference>
<dbReference type="InterPro" id="IPR001352">
    <property type="entry name" value="RNase_HII/HIII"/>
</dbReference>
<comment type="function">
    <text evidence="3 13">Endonuclease that specifically degrades the RNA of RNA-DNA hybrids.</text>
</comment>
<accession>A0A2N6VNH4</accession>
<feature type="binding site" evidence="12">
    <location>
        <position position="39"/>
    </location>
    <ligand>
        <name>a divalent metal cation</name>
        <dbReference type="ChEBI" id="CHEBI:60240"/>
    </ligand>
</feature>
<keyword evidence="9 12" id="KW-0255">Endonuclease</keyword>
<evidence type="ECO:0000256" key="9">
    <source>
        <dbReference type="ARBA" id="ARBA00022759"/>
    </source>
</evidence>
<keyword evidence="6" id="KW-0963">Cytoplasm</keyword>
<evidence type="ECO:0000313" key="15">
    <source>
        <dbReference type="EMBL" id="PMD05701.1"/>
    </source>
</evidence>
<dbReference type="Pfam" id="PF01351">
    <property type="entry name" value="RNase_HII"/>
    <property type="match status" value="1"/>
</dbReference>
<keyword evidence="7 12" id="KW-0540">Nuclease</keyword>
<dbReference type="OrthoDB" id="9803420at2"/>
<dbReference type="Gene3D" id="3.30.420.10">
    <property type="entry name" value="Ribonuclease H-like superfamily/Ribonuclease H"/>
    <property type="match status" value="1"/>
</dbReference>
<keyword evidence="10 12" id="KW-0378">Hydrolase</keyword>
<evidence type="ECO:0000256" key="11">
    <source>
        <dbReference type="ARBA" id="ARBA00023211"/>
    </source>
</evidence>
<dbReference type="GO" id="GO:0005737">
    <property type="term" value="C:cytoplasm"/>
    <property type="evidence" value="ECO:0007669"/>
    <property type="project" value="UniProtKB-SubCell"/>
</dbReference>
<name>A0A2N6VNH4_9MICO</name>
<feature type="binding site" evidence="12">
    <location>
        <position position="134"/>
    </location>
    <ligand>
        <name>a divalent metal cation</name>
        <dbReference type="ChEBI" id="CHEBI:60240"/>
    </ligand>
</feature>
<keyword evidence="8 12" id="KW-0479">Metal-binding</keyword>
<feature type="domain" description="RNase H type-2" evidence="14">
    <location>
        <begin position="32"/>
        <end position="231"/>
    </location>
</feature>
<evidence type="ECO:0000256" key="13">
    <source>
        <dbReference type="RuleBase" id="RU003515"/>
    </source>
</evidence>
<dbReference type="Proteomes" id="UP000235598">
    <property type="component" value="Unassembled WGS sequence"/>
</dbReference>
<comment type="subcellular location">
    <subcellularLocation>
        <location evidence="4">Cytoplasm</location>
    </subcellularLocation>
</comment>
<feature type="binding site" evidence="12">
    <location>
        <position position="38"/>
    </location>
    <ligand>
        <name>a divalent metal cation</name>
        <dbReference type="ChEBI" id="CHEBI:60240"/>
    </ligand>
</feature>
<evidence type="ECO:0000256" key="4">
    <source>
        <dbReference type="ARBA" id="ARBA00004496"/>
    </source>
</evidence>
<dbReference type="GO" id="GO:0043137">
    <property type="term" value="P:DNA replication, removal of RNA primer"/>
    <property type="evidence" value="ECO:0007669"/>
    <property type="project" value="TreeGrafter"/>
</dbReference>
<sequence>MTPSPAPRGRGTPRGGLSDVTEERALLDAGVTSVVGMDEVGRGCIAGPVGVGAVWCDLETLCAGGFPSGIRDSKKLSPRPRSLAAESVRATWEHAVVAYASPEEIDAMGISAALSLAGRRALAQLPATDLVMLDGKFNWLGTDPGLLGGDVSHVEVPQVRMYVGGDDQRIPIAAASLIAKVDRDAVMISLDREHPGYGWASNVGYPSPAHKQAIAELGITPWHRKSFRLGK</sequence>
<dbReference type="NCBIfam" id="NF000595">
    <property type="entry name" value="PRK00015.1-3"/>
    <property type="match status" value="1"/>
</dbReference>
<dbReference type="PROSITE" id="PS51975">
    <property type="entry name" value="RNASE_H_2"/>
    <property type="match status" value="1"/>
</dbReference>
<reference evidence="15 16" key="1">
    <citation type="submission" date="2017-09" db="EMBL/GenBank/DDBJ databases">
        <title>Bacterial strain isolated from the female urinary microbiota.</title>
        <authorList>
            <person name="Thomas-White K."/>
            <person name="Kumar N."/>
            <person name="Forster S."/>
            <person name="Putonti C."/>
            <person name="Lawley T."/>
            <person name="Wolfe A.J."/>
        </authorList>
    </citation>
    <scope>NUCLEOTIDE SEQUENCE [LARGE SCALE GENOMIC DNA]</scope>
    <source>
        <strain evidence="15 16">UMB1301</strain>
    </source>
</reference>
<evidence type="ECO:0000256" key="8">
    <source>
        <dbReference type="ARBA" id="ARBA00022723"/>
    </source>
</evidence>
<dbReference type="PANTHER" id="PTHR10954:SF18">
    <property type="entry name" value="RIBONUCLEASE HII"/>
    <property type="match status" value="1"/>
</dbReference>
<evidence type="ECO:0000256" key="12">
    <source>
        <dbReference type="PROSITE-ProRule" id="PRU01319"/>
    </source>
</evidence>
<evidence type="ECO:0000256" key="6">
    <source>
        <dbReference type="ARBA" id="ARBA00022490"/>
    </source>
</evidence>
<dbReference type="SUPFAM" id="SSF53098">
    <property type="entry name" value="Ribonuclease H-like"/>
    <property type="match status" value="1"/>
</dbReference>
<organism evidence="15 16">
    <name type="scientific">Brevibacterium paucivorans</name>
    <dbReference type="NCBI Taxonomy" id="170994"/>
    <lineage>
        <taxon>Bacteria</taxon>
        <taxon>Bacillati</taxon>
        <taxon>Actinomycetota</taxon>
        <taxon>Actinomycetes</taxon>
        <taxon>Micrococcales</taxon>
        <taxon>Brevibacteriaceae</taxon>
        <taxon>Brevibacterium</taxon>
    </lineage>
</organism>
<dbReference type="InterPro" id="IPR012337">
    <property type="entry name" value="RNaseH-like_sf"/>
</dbReference>
<dbReference type="InterPro" id="IPR024567">
    <property type="entry name" value="RNase_HII/HIII_dom"/>
</dbReference>
<dbReference type="CDD" id="cd07182">
    <property type="entry name" value="RNase_HII_bacteria_HII_like"/>
    <property type="match status" value="1"/>
</dbReference>
<evidence type="ECO:0000256" key="7">
    <source>
        <dbReference type="ARBA" id="ARBA00022722"/>
    </source>
</evidence>
<comment type="cofactor">
    <cofactor evidence="12">
        <name>Mn(2+)</name>
        <dbReference type="ChEBI" id="CHEBI:29035"/>
    </cofactor>
    <cofactor evidence="12">
        <name>Mg(2+)</name>
        <dbReference type="ChEBI" id="CHEBI:18420"/>
    </cofactor>
    <text evidence="12">Manganese or magnesium. Binds 1 divalent metal ion per monomer in the absence of substrate. May bind a second metal ion after substrate binding.</text>
</comment>
<evidence type="ECO:0000259" key="14">
    <source>
        <dbReference type="PROSITE" id="PS51975"/>
    </source>
</evidence>
<comment type="caution">
    <text evidence="15">The sequence shown here is derived from an EMBL/GenBank/DDBJ whole genome shotgun (WGS) entry which is preliminary data.</text>
</comment>
<dbReference type="RefSeq" id="WP_102238720.1">
    <property type="nucleotide sequence ID" value="NZ_PNHK01000002.1"/>
</dbReference>
<dbReference type="GO" id="GO:0003723">
    <property type="term" value="F:RNA binding"/>
    <property type="evidence" value="ECO:0007669"/>
    <property type="project" value="UniProtKB-UniRule"/>
</dbReference>
<keyword evidence="11" id="KW-0464">Manganese</keyword>
<dbReference type="GO" id="GO:0032299">
    <property type="term" value="C:ribonuclease H2 complex"/>
    <property type="evidence" value="ECO:0007669"/>
    <property type="project" value="TreeGrafter"/>
</dbReference>
<dbReference type="GO" id="GO:0046872">
    <property type="term" value="F:metal ion binding"/>
    <property type="evidence" value="ECO:0007669"/>
    <property type="project" value="UniProtKB-KW"/>
</dbReference>
<gene>
    <name evidence="15" type="ORF">CJ199_06780</name>
</gene>
<comment type="cofactor">
    <cofactor evidence="2">
        <name>Mg(2+)</name>
        <dbReference type="ChEBI" id="CHEBI:18420"/>
    </cofactor>
</comment>
<dbReference type="GO" id="GO:0006298">
    <property type="term" value="P:mismatch repair"/>
    <property type="evidence" value="ECO:0007669"/>
    <property type="project" value="TreeGrafter"/>
</dbReference>
<proteinExistence type="inferred from homology"/>
<protein>
    <recommendedName>
        <fullName evidence="13">Ribonuclease</fullName>
        <ecNumber evidence="13">3.1.26.4</ecNumber>
    </recommendedName>
</protein>
<dbReference type="EMBL" id="PNHK01000002">
    <property type="protein sequence ID" value="PMD05701.1"/>
    <property type="molecule type" value="Genomic_DNA"/>
</dbReference>
<dbReference type="InterPro" id="IPR022898">
    <property type="entry name" value="RNase_HII"/>
</dbReference>
<evidence type="ECO:0000313" key="16">
    <source>
        <dbReference type="Proteomes" id="UP000235598"/>
    </source>
</evidence>
<evidence type="ECO:0000256" key="2">
    <source>
        <dbReference type="ARBA" id="ARBA00001946"/>
    </source>
</evidence>
<comment type="similarity">
    <text evidence="5 13">Belongs to the RNase HII family.</text>
</comment>
<evidence type="ECO:0000256" key="10">
    <source>
        <dbReference type="ARBA" id="ARBA00022801"/>
    </source>
</evidence>